<evidence type="ECO:0000313" key="3">
    <source>
        <dbReference type="Proteomes" id="UP000023152"/>
    </source>
</evidence>
<feature type="domain" description="Peptidase M1 membrane alanine aminopeptidase" evidence="1">
    <location>
        <begin position="1"/>
        <end position="103"/>
    </location>
</feature>
<dbReference type="GO" id="GO:0005737">
    <property type="term" value="C:cytoplasm"/>
    <property type="evidence" value="ECO:0007669"/>
    <property type="project" value="TreeGrafter"/>
</dbReference>
<dbReference type="PANTHER" id="PTHR11533">
    <property type="entry name" value="PROTEASE M1 ZINC METALLOPROTEASE"/>
    <property type="match status" value="1"/>
</dbReference>
<dbReference type="SUPFAM" id="SSF55486">
    <property type="entry name" value="Metalloproteases ('zincins'), catalytic domain"/>
    <property type="match status" value="1"/>
</dbReference>
<protein>
    <recommendedName>
        <fullName evidence="1">Peptidase M1 membrane alanine aminopeptidase domain-containing protein</fullName>
    </recommendedName>
</protein>
<dbReference type="Gene3D" id="1.10.390.10">
    <property type="entry name" value="Neutral Protease Domain 2"/>
    <property type="match status" value="1"/>
</dbReference>
<dbReference type="EMBL" id="ASPP01025211">
    <property type="protein sequence ID" value="ETO08265.1"/>
    <property type="molecule type" value="Genomic_DNA"/>
</dbReference>
<evidence type="ECO:0000313" key="2">
    <source>
        <dbReference type="EMBL" id="ETO08265.1"/>
    </source>
</evidence>
<dbReference type="InterPro" id="IPR050344">
    <property type="entry name" value="Peptidase_M1_aminopeptidases"/>
</dbReference>
<dbReference type="Pfam" id="PF01433">
    <property type="entry name" value="Peptidase_M1"/>
    <property type="match status" value="1"/>
</dbReference>
<dbReference type="GO" id="GO:0070006">
    <property type="term" value="F:metalloaminopeptidase activity"/>
    <property type="evidence" value="ECO:0007669"/>
    <property type="project" value="TreeGrafter"/>
</dbReference>
<dbReference type="GO" id="GO:0008270">
    <property type="term" value="F:zinc ion binding"/>
    <property type="evidence" value="ECO:0007669"/>
    <property type="project" value="InterPro"/>
</dbReference>
<reference evidence="2 3" key="1">
    <citation type="journal article" date="2013" name="Curr. Biol.">
        <title>The Genome of the Foraminiferan Reticulomyxa filosa.</title>
        <authorList>
            <person name="Glockner G."/>
            <person name="Hulsmann N."/>
            <person name="Schleicher M."/>
            <person name="Noegel A.A."/>
            <person name="Eichinger L."/>
            <person name="Gallinger C."/>
            <person name="Pawlowski J."/>
            <person name="Sierra R."/>
            <person name="Euteneuer U."/>
            <person name="Pillet L."/>
            <person name="Moustafa A."/>
            <person name="Platzer M."/>
            <person name="Groth M."/>
            <person name="Szafranski K."/>
            <person name="Schliwa M."/>
        </authorList>
    </citation>
    <scope>NUCLEOTIDE SEQUENCE [LARGE SCALE GENOMIC DNA]</scope>
</reference>
<dbReference type="GO" id="GO:0042277">
    <property type="term" value="F:peptide binding"/>
    <property type="evidence" value="ECO:0007669"/>
    <property type="project" value="TreeGrafter"/>
</dbReference>
<gene>
    <name evidence="2" type="ORF">RFI_29125</name>
</gene>
<dbReference type="PANTHER" id="PTHR11533:SF174">
    <property type="entry name" value="PUROMYCIN-SENSITIVE AMINOPEPTIDASE-RELATED"/>
    <property type="match status" value="1"/>
</dbReference>
<dbReference type="AlphaFoldDB" id="X6M5G0"/>
<proteinExistence type="predicted"/>
<evidence type="ECO:0000259" key="1">
    <source>
        <dbReference type="Pfam" id="PF01433"/>
    </source>
</evidence>
<dbReference type="GO" id="GO:0005615">
    <property type="term" value="C:extracellular space"/>
    <property type="evidence" value="ECO:0007669"/>
    <property type="project" value="TreeGrafter"/>
</dbReference>
<keyword evidence="3" id="KW-1185">Reference proteome</keyword>
<dbReference type="GO" id="GO:0006508">
    <property type="term" value="P:proteolysis"/>
    <property type="evidence" value="ECO:0007669"/>
    <property type="project" value="TreeGrafter"/>
</dbReference>
<dbReference type="Proteomes" id="UP000023152">
    <property type="component" value="Unassembled WGS sequence"/>
</dbReference>
<dbReference type="OrthoDB" id="10031169at2759"/>
<dbReference type="GO" id="GO:0016020">
    <property type="term" value="C:membrane"/>
    <property type="evidence" value="ECO:0007669"/>
    <property type="project" value="TreeGrafter"/>
</dbReference>
<name>X6M5G0_RETFI</name>
<dbReference type="InterPro" id="IPR014782">
    <property type="entry name" value="Peptidase_M1_dom"/>
</dbReference>
<comment type="caution">
    <text evidence="2">The sequence shown here is derived from an EMBL/GenBank/DDBJ whole genome shotgun (WGS) entry which is preliminary data.</text>
</comment>
<sequence length="141" mass="16203">MWNMFITNEYSWSFELDGMTTSHSIKADVQTSDEADEVFDAISYCKCASVIRMLQGYLVEEIFRQGLIKYSNNFRYSNAIATDLWNYLGKQKGIPVATIMSSWTIEQGFPVVSASRNGDKLILIQIRHLSSRKLTPEQVRF</sequence>
<dbReference type="GO" id="GO:0043171">
    <property type="term" value="P:peptide catabolic process"/>
    <property type="evidence" value="ECO:0007669"/>
    <property type="project" value="TreeGrafter"/>
</dbReference>
<accession>X6M5G0</accession>
<organism evidence="2 3">
    <name type="scientific">Reticulomyxa filosa</name>
    <dbReference type="NCBI Taxonomy" id="46433"/>
    <lineage>
        <taxon>Eukaryota</taxon>
        <taxon>Sar</taxon>
        <taxon>Rhizaria</taxon>
        <taxon>Retaria</taxon>
        <taxon>Foraminifera</taxon>
        <taxon>Monothalamids</taxon>
        <taxon>Reticulomyxidae</taxon>
        <taxon>Reticulomyxa</taxon>
    </lineage>
</organism>
<dbReference type="InterPro" id="IPR027268">
    <property type="entry name" value="Peptidase_M4/M1_CTD_sf"/>
</dbReference>